<keyword evidence="3" id="KW-1185">Reference proteome</keyword>
<protein>
    <submittedName>
        <fullName evidence="2">Uncharacterized protein</fullName>
    </submittedName>
</protein>
<keyword evidence="1" id="KW-0732">Signal</keyword>
<dbReference type="RefSeq" id="WP_058030744.1">
    <property type="nucleotide sequence ID" value="NZ_CP013187.1"/>
</dbReference>
<feature type="chain" id="PRO_5006601110" evidence="1">
    <location>
        <begin position="23"/>
        <end position="123"/>
    </location>
</feature>
<feature type="signal peptide" evidence="1">
    <location>
        <begin position="1"/>
        <end position="22"/>
    </location>
</feature>
<dbReference type="KEGG" id="pphe:PP2015_2569"/>
<dbReference type="AlphaFoldDB" id="A0A0S2K543"/>
<name>A0A0S2K543_9GAMM</name>
<sequence>MLKKNTLLALILVFVYASSAHAKGYLNPLGTGTGIDKYQFLGSNGGMIVWLSEPIPQNPGNCNVTTKVHIKSSLTHFKEMAATVMAAHAQGKKVGYWSSGCGTNYFWGPNHTFPVIRDLWITN</sequence>
<evidence type="ECO:0000256" key="1">
    <source>
        <dbReference type="SAM" id="SignalP"/>
    </source>
</evidence>
<dbReference type="Proteomes" id="UP000061457">
    <property type="component" value="Chromosome I"/>
</dbReference>
<dbReference type="PATRIC" id="fig|161398.10.peg.2625"/>
<dbReference type="OrthoDB" id="6292242at2"/>
<reference evidence="2 3" key="1">
    <citation type="submission" date="2015-11" db="EMBL/GenBank/DDBJ databases">
        <authorList>
            <person name="Zhang Y."/>
            <person name="Guo Z."/>
        </authorList>
    </citation>
    <scope>NUCLEOTIDE SEQUENCE [LARGE SCALE GENOMIC DNA]</scope>
    <source>
        <strain evidence="2 3">KCTC 12086</strain>
    </source>
</reference>
<proteinExistence type="predicted"/>
<dbReference type="EMBL" id="CP013187">
    <property type="protein sequence ID" value="ALO43058.1"/>
    <property type="molecule type" value="Genomic_DNA"/>
</dbReference>
<accession>A0A0S2K543</accession>
<organism evidence="2 3">
    <name type="scientific">Pseudoalteromonas phenolica</name>
    <dbReference type="NCBI Taxonomy" id="161398"/>
    <lineage>
        <taxon>Bacteria</taxon>
        <taxon>Pseudomonadati</taxon>
        <taxon>Pseudomonadota</taxon>
        <taxon>Gammaproteobacteria</taxon>
        <taxon>Alteromonadales</taxon>
        <taxon>Pseudoalteromonadaceae</taxon>
        <taxon>Pseudoalteromonas</taxon>
    </lineage>
</organism>
<gene>
    <name evidence="2" type="ORF">PP2015_2569</name>
</gene>
<evidence type="ECO:0000313" key="2">
    <source>
        <dbReference type="EMBL" id="ALO43058.1"/>
    </source>
</evidence>
<evidence type="ECO:0000313" key="3">
    <source>
        <dbReference type="Proteomes" id="UP000061457"/>
    </source>
</evidence>